<evidence type="ECO:0000256" key="5">
    <source>
        <dbReference type="PROSITE-ProRule" id="PRU00309"/>
    </source>
</evidence>
<protein>
    <recommendedName>
        <fullName evidence="6">THAP-type domain-containing protein</fullName>
    </recommendedName>
</protein>
<evidence type="ECO:0000256" key="2">
    <source>
        <dbReference type="ARBA" id="ARBA00022771"/>
    </source>
</evidence>
<dbReference type="AlphaFoldDB" id="A0A151I721"/>
<dbReference type="PANTHER" id="PTHR46927:SF3">
    <property type="entry name" value="THAP-TYPE DOMAIN-CONTAINING PROTEIN"/>
    <property type="match status" value="1"/>
</dbReference>
<keyword evidence="1" id="KW-0479">Metal-binding</keyword>
<evidence type="ECO:0000256" key="4">
    <source>
        <dbReference type="ARBA" id="ARBA00023125"/>
    </source>
</evidence>
<evidence type="ECO:0000256" key="3">
    <source>
        <dbReference type="ARBA" id="ARBA00022833"/>
    </source>
</evidence>
<dbReference type="Pfam" id="PF05485">
    <property type="entry name" value="THAP"/>
    <property type="match status" value="1"/>
</dbReference>
<evidence type="ECO:0000313" key="7">
    <source>
        <dbReference type="EMBL" id="KYM93944.1"/>
    </source>
</evidence>
<dbReference type="GO" id="GO:0008270">
    <property type="term" value="F:zinc ion binding"/>
    <property type="evidence" value="ECO:0007669"/>
    <property type="project" value="UniProtKB-KW"/>
</dbReference>
<reference evidence="7 8" key="1">
    <citation type="submission" date="2016-03" db="EMBL/GenBank/DDBJ databases">
        <title>Cyphomyrmex costatus WGS genome.</title>
        <authorList>
            <person name="Nygaard S."/>
            <person name="Hu H."/>
            <person name="Boomsma J."/>
            <person name="Zhang G."/>
        </authorList>
    </citation>
    <scope>NUCLEOTIDE SEQUENCE [LARGE SCALE GENOMIC DNA]</scope>
    <source>
        <strain evidence="7">MS0001</strain>
        <tissue evidence="7">Whole body</tissue>
    </source>
</reference>
<accession>A0A151I721</accession>
<dbReference type="PROSITE" id="PS50950">
    <property type="entry name" value="ZF_THAP"/>
    <property type="match status" value="1"/>
</dbReference>
<dbReference type="InterPro" id="IPR006612">
    <property type="entry name" value="THAP_Znf"/>
</dbReference>
<evidence type="ECO:0000313" key="8">
    <source>
        <dbReference type="Proteomes" id="UP000078542"/>
    </source>
</evidence>
<name>A0A151I721_9HYME</name>
<keyword evidence="2 5" id="KW-0863">Zinc-finger</keyword>
<dbReference type="EMBL" id="KQ978449">
    <property type="protein sequence ID" value="KYM93944.1"/>
    <property type="molecule type" value="Genomic_DNA"/>
</dbReference>
<sequence>MGGCAAPYCNNSAIKGYTIKRFPKNPERRVIWVKNVNRDDWVPTNNSLLCEVS</sequence>
<dbReference type="SUPFAM" id="SSF57716">
    <property type="entry name" value="Glucocorticoid receptor-like (DNA-binding domain)"/>
    <property type="match status" value="1"/>
</dbReference>
<organism evidence="7 8">
    <name type="scientific">Cyphomyrmex costatus</name>
    <dbReference type="NCBI Taxonomy" id="456900"/>
    <lineage>
        <taxon>Eukaryota</taxon>
        <taxon>Metazoa</taxon>
        <taxon>Ecdysozoa</taxon>
        <taxon>Arthropoda</taxon>
        <taxon>Hexapoda</taxon>
        <taxon>Insecta</taxon>
        <taxon>Pterygota</taxon>
        <taxon>Neoptera</taxon>
        <taxon>Endopterygota</taxon>
        <taxon>Hymenoptera</taxon>
        <taxon>Apocrita</taxon>
        <taxon>Aculeata</taxon>
        <taxon>Formicoidea</taxon>
        <taxon>Formicidae</taxon>
        <taxon>Myrmicinae</taxon>
        <taxon>Cyphomyrmex</taxon>
    </lineage>
</organism>
<dbReference type="InterPro" id="IPR052224">
    <property type="entry name" value="THAP_domain_protein"/>
</dbReference>
<dbReference type="PANTHER" id="PTHR46927">
    <property type="entry name" value="AGAP005574-PA"/>
    <property type="match status" value="1"/>
</dbReference>
<keyword evidence="4 5" id="KW-0238">DNA-binding</keyword>
<evidence type="ECO:0000256" key="1">
    <source>
        <dbReference type="ARBA" id="ARBA00022723"/>
    </source>
</evidence>
<feature type="domain" description="THAP-type" evidence="6">
    <location>
        <begin position="1"/>
        <end position="53"/>
    </location>
</feature>
<proteinExistence type="predicted"/>
<keyword evidence="8" id="KW-1185">Reference proteome</keyword>
<keyword evidence="3" id="KW-0862">Zinc</keyword>
<evidence type="ECO:0000259" key="6">
    <source>
        <dbReference type="PROSITE" id="PS50950"/>
    </source>
</evidence>
<dbReference type="Proteomes" id="UP000078542">
    <property type="component" value="Unassembled WGS sequence"/>
</dbReference>
<gene>
    <name evidence="7" type="ORF">ALC62_15451</name>
</gene>
<dbReference type="GO" id="GO:0003677">
    <property type="term" value="F:DNA binding"/>
    <property type="evidence" value="ECO:0007669"/>
    <property type="project" value="UniProtKB-UniRule"/>
</dbReference>